<evidence type="ECO:0008006" key="3">
    <source>
        <dbReference type="Google" id="ProtNLM"/>
    </source>
</evidence>
<dbReference type="SUPFAM" id="SSF56112">
    <property type="entry name" value="Protein kinase-like (PK-like)"/>
    <property type="match status" value="1"/>
</dbReference>
<evidence type="ECO:0000313" key="2">
    <source>
        <dbReference type="Proteomes" id="UP000184063"/>
    </source>
</evidence>
<dbReference type="AlphaFoldDB" id="A0A1M3TEE2"/>
<reference evidence="2" key="1">
    <citation type="journal article" date="2017" name="Genome Biol.">
        <title>Comparative genomics reveals high biological diversity and specific adaptations in the industrially and medically important fungal genus Aspergillus.</title>
        <authorList>
            <person name="de Vries R.P."/>
            <person name="Riley R."/>
            <person name="Wiebenga A."/>
            <person name="Aguilar-Osorio G."/>
            <person name="Amillis S."/>
            <person name="Uchima C.A."/>
            <person name="Anderluh G."/>
            <person name="Asadollahi M."/>
            <person name="Askin M."/>
            <person name="Barry K."/>
            <person name="Battaglia E."/>
            <person name="Bayram O."/>
            <person name="Benocci T."/>
            <person name="Braus-Stromeyer S.A."/>
            <person name="Caldana C."/>
            <person name="Canovas D."/>
            <person name="Cerqueira G.C."/>
            <person name="Chen F."/>
            <person name="Chen W."/>
            <person name="Choi C."/>
            <person name="Clum A."/>
            <person name="Dos Santos R.A."/>
            <person name="Damasio A.R."/>
            <person name="Diallinas G."/>
            <person name="Emri T."/>
            <person name="Fekete E."/>
            <person name="Flipphi M."/>
            <person name="Freyberg S."/>
            <person name="Gallo A."/>
            <person name="Gournas C."/>
            <person name="Habgood R."/>
            <person name="Hainaut M."/>
            <person name="Harispe M.L."/>
            <person name="Henrissat B."/>
            <person name="Hilden K.S."/>
            <person name="Hope R."/>
            <person name="Hossain A."/>
            <person name="Karabika E."/>
            <person name="Karaffa L."/>
            <person name="Karanyi Z."/>
            <person name="Krasevec N."/>
            <person name="Kuo A."/>
            <person name="Kusch H."/>
            <person name="LaButti K."/>
            <person name="Lagendijk E.L."/>
            <person name="Lapidus A."/>
            <person name="Levasseur A."/>
            <person name="Lindquist E."/>
            <person name="Lipzen A."/>
            <person name="Logrieco A.F."/>
            <person name="MacCabe A."/>
            <person name="Maekelae M.R."/>
            <person name="Malavazi I."/>
            <person name="Melin P."/>
            <person name="Meyer V."/>
            <person name="Mielnichuk N."/>
            <person name="Miskei M."/>
            <person name="Molnar A.P."/>
            <person name="Mule G."/>
            <person name="Ngan C.Y."/>
            <person name="Orejas M."/>
            <person name="Orosz E."/>
            <person name="Ouedraogo J.P."/>
            <person name="Overkamp K.M."/>
            <person name="Park H.-S."/>
            <person name="Perrone G."/>
            <person name="Piumi F."/>
            <person name="Punt P.J."/>
            <person name="Ram A.F."/>
            <person name="Ramon A."/>
            <person name="Rauscher S."/>
            <person name="Record E."/>
            <person name="Riano-Pachon D.M."/>
            <person name="Robert V."/>
            <person name="Roehrig J."/>
            <person name="Ruller R."/>
            <person name="Salamov A."/>
            <person name="Salih N.S."/>
            <person name="Samson R.A."/>
            <person name="Sandor E."/>
            <person name="Sanguinetti M."/>
            <person name="Schuetze T."/>
            <person name="Sepcic K."/>
            <person name="Shelest E."/>
            <person name="Sherlock G."/>
            <person name="Sophianopoulou V."/>
            <person name="Squina F.M."/>
            <person name="Sun H."/>
            <person name="Susca A."/>
            <person name="Todd R.B."/>
            <person name="Tsang A."/>
            <person name="Unkles S.E."/>
            <person name="van de Wiele N."/>
            <person name="van Rossen-Uffink D."/>
            <person name="Oliveira J.V."/>
            <person name="Vesth T.C."/>
            <person name="Visser J."/>
            <person name="Yu J.-H."/>
            <person name="Zhou M."/>
            <person name="Andersen M.R."/>
            <person name="Archer D.B."/>
            <person name="Baker S.E."/>
            <person name="Benoit I."/>
            <person name="Brakhage A.A."/>
            <person name="Braus G.H."/>
            <person name="Fischer R."/>
            <person name="Frisvad J.C."/>
            <person name="Goldman G.H."/>
            <person name="Houbraken J."/>
            <person name="Oakley B."/>
            <person name="Pocsi I."/>
            <person name="Scazzocchio C."/>
            <person name="Seiboth B."/>
            <person name="vanKuyk P.A."/>
            <person name="Wortman J."/>
            <person name="Dyer P.S."/>
            <person name="Grigoriev I.V."/>
        </authorList>
    </citation>
    <scope>NUCLEOTIDE SEQUENCE [LARGE SCALE GENOMIC DNA]</scope>
    <source>
        <strain evidence="2">CBS 106.47</strain>
    </source>
</reference>
<gene>
    <name evidence="1" type="ORF">ASPFODRAFT_137049</name>
</gene>
<dbReference type="PANTHER" id="PTHR21310">
    <property type="entry name" value="AMINOGLYCOSIDE PHOSPHOTRANSFERASE-RELATED-RELATED"/>
    <property type="match status" value="1"/>
</dbReference>
<dbReference type="PANTHER" id="PTHR21310:SF15">
    <property type="entry name" value="AMINOGLYCOSIDE PHOSPHOTRANSFERASE DOMAIN-CONTAINING PROTEIN"/>
    <property type="match status" value="1"/>
</dbReference>
<proteinExistence type="predicted"/>
<protein>
    <recommendedName>
        <fullName evidence="3">Aminoglycoside phosphotransferase domain-containing protein</fullName>
    </recommendedName>
</protein>
<accession>A0A1M3TEE2</accession>
<dbReference type="InterPro" id="IPR051678">
    <property type="entry name" value="AGP_Transferase"/>
</dbReference>
<dbReference type="OrthoDB" id="2906425at2759"/>
<dbReference type="Proteomes" id="UP000184063">
    <property type="component" value="Unassembled WGS sequence"/>
</dbReference>
<name>A0A1M3TEE2_ASPLC</name>
<dbReference type="InterPro" id="IPR011009">
    <property type="entry name" value="Kinase-like_dom_sf"/>
</dbReference>
<sequence>MVGQACVRGTPSNKLTGAAAEAAAKVNKLLLHEFTVRVNNNPSTDLEELIQFKLKTYPPLRQLFVDSAVEAESTKNTESPSGPPPAVREEFLIPSDVVVIHPLSMDVTRAAQSVSTCASDSSKIPSTIRGLNDLILHSDILWHFGSTAVLGITPNLAMKLGNYIDVDHLAMVEDIKRQNLRVPIPDTHGVLQQTGTTRNFVFMPRVPGQPLGSIWKTLSPYQKASVREQLNAIFSDLRSLPFTPSDEPGAVYGGGTPRRCKDTRRETRVADTPISNETEFNHFLSFNPRRTETSHIVMIRSYMTTGHRLVMTHVDLHPRNIMVTVTPYSSSPYEVDGQCLQTSEAFTGTDDVPSERVTITGIIDWETCGWYPEYWEYLKALNTIFPGCDCEDWWEYLPTTIGVWPKEHAVDLMLDKWCR</sequence>
<dbReference type="EMBL" id="KV878243">
    <property type="protein sequence ID" value="OJZ85101.1"/>
    <property type="molecule type" value="Genomic_DNA"/>
</dbReference>
<dbReference type="VEuPathDB" id="FungiDB:ASPFODRAFT_137049"/>
<organism evidence="1 2">
    <name type="scientific">Aspergillus luchuensis (strain CBS 106.47)</name>
    <dbReference type="NCBI Taxonomy" id="1137211"/>
    <lineage>
        <taxon>Eukaryota</taxon>
        <taxon>Fungi</taxon>
        <taxon>Dikarya</taxon>
        <taxon>Ascomycota</taxon>
        <taxon>Pezizomycotina</taxon>
        <taxon>Eurotiomycetes</taxon>
        <taxon>Eurotiomycetidae</taxon>
        <taxon>Eurotiales</taxon>
        <taxon>Aspergillaceae</taxon>
        <taxon>Aspergillus</taxon>
        <taxon>Aspergillus subgen. Circumdati</taxon>
    </lineage>
</organism>
<evidence type="ECO:0000313" key="1">
    <source>
        <dbReference type="EMBL" id="OJZ85101.1"/>
    </source>
</evidence>